<keyword evidence="2" id="KW-0012">Acyltransferase</keyword>
<proteinExistence type="predicted"/>
<accession>A0AAW7YVU0</accession>
<dbReference type="Proteomes" id="UP001170717">
    <property type="component" value="Unassembled WGS sequence"/>
</dbReference>
<feature type="domain" description="N-acetyltransferase" evidence="3">
    <location>
        <begin position="3"/>
        <end position="152"/>
    </location>
</feature>
<reference evidence="5" key="2">
    <citation type="submission" date="2023-07" db="EMBL/GenBank/DDBJ databases">
        <title>Genome content predicts the carbon catabolic preferences of heterotrophic bacteria.</title>
        <authorList>
            <person name="Gralka M."/>
        </authorList>
    </citation>
    <scope>NUCLEOTIDE SEQUENCE</scope>
    <source>
        <strain evidence="5">F2M12</strain>
    </source>
</reference>
<dbReference type="GO" id="GO:0016747">
    <property type="term" value="F:acyltransferase activity, transferring groups other than amino-acyl groups"/>
    <property type="evidence" value="ECO:0007669"/>
    <property type="project" value="InterPro"/>
</dbReference>
<keyword evidence="6" id="KW-1185">Reference proteome</keyword>
<dbReference type="EMBL" id="JAUOQI010000001">
    <property type="protein sequence ID" value="MDO6575827.1"/>
    <property type="molecule type" value="Genomic_DNA"/>
</dbReference>
<dbReference type="InterPro" id="IPR050832">
    <property type="entry name" value="Bact_Acetyltransf"/>
</dbReference>
<dbReference type="InterPro" id="IPR000182">
    <property type="entry name" value="GNAT_dom"/>
</dbReference>
<dbReference type="CDD" id="cd04301">
    <property type="entry name" value="NAT_SF"/>
    <property type="match status" value="1"/>
</dbReference>
<dbReference type="GeneID" id="83257515"/>
<gene>
    <name evidence="4" type="ORF">AVL57_07425</name>
    <name evidence="5" type="ORF">Q4527_00390</name>
</gene>
<reference evidence="4 6" key="1">
    <citation type="submission" date="2015-12" db="EMBL/GenBank/DDBJ databases">
        <title>Intraspecies pangenome expansion in the marine bacterium Alteromonas.</title>
        <authorList>
            <person name="Lopez-Perez M."/>
            <person name="Rodriguez-Valera F."/>
        </authorList>
    </citation>
    <scope>NUCLEOTIDE SEQUENCE [LARGE SCALE GENOMIC DNA]</scope>
    <source>
        <strain evidence="4 6">LMG 21861</strain>
    </source>
</reference>
<dbReference type="RefSeq" id="WP_057792181.1">
    <property type="nucleotide sequence ID" value="NZ_CANLMS010000003.1"/>
</dbReference>
<dbReference type="EMBL" id="CP013926">
    <property type="protein sequence ID" value="AMJ73825.1"/>
    <property type="molecule type" value="Genomic_DNA"/>
</dbReference>
<dbReference type="SUPFAM" id="SSF55729">
    <property type="entry name" value="Acyl-CoA N-acyltransferases (Nat)"/>
    <property type="match status" value="1"/>
</dbReference>
<evidence type="ECO:0000256" key="1">
    <source>
        <dbReference type="ARBA" id="ARBA00022679"/>
    </source>
</evidence>
<evidence type="ECO:0000313" key="4">
    <source>
        <dbReference type="EMBL" id="AMJ73825.1"/>
    </source>
</evidence>
<dbReference type="InterPro" id="IPR016181">
    <property type="entry name" value="Acyl_CoA_acyltransferase"/>
</dbReference>
<protein>
    <submittedName>
        <fullName evidence="4 5">Acetyltransferase</fullName>
    </submittedName>
</protein>
<evidence type="ECO:0000313" key="5">
    <source>
        <dbReference type="EMBL" id="MDO6575827.1"/>
    </source>
</evidence>
<evidence type="ECO:0000313" key="6">
    <source>
        <dbReference type="Proteomes" id="UP000056750"/>
    </source>
</evidence>
<evidence type="ECO:0000259" key="3">
    <source>
        <dbReference type="PROSITE" id="PS51186"/>
    </source>
</evidence>
<dbReference type="PROSITE" id="PS51186">
    <property type="entry name" value="GNAT"/>
    <property type="match status" value="1"/>
</dbReference>
<evidence type="ECO:0000313" key="7">
    <source>
        <dbReference type="Proteomes" id="UP001170717"/>
    </source>
</evidence>
<keyword evidence="1" id="KW-0808">Transferase</keyword>
<dbReference type="Gene3D" id="3.40.630.30">
    <property type="match status" value="1"/>
</dbReference>
<dbReference type="Proteomes" id="UP000056750">
    <property type="component" value="Chromosome"/>
</dbReference>
<evidence type="ECO:0000256" key="2">
    <source>
        <dbReference type="ARBA" id="ARBA00023315"/>
    </source>
</evidence>
<sequence>MNIKHDDLSSGDVIALLEEHLRDMHATSPPESVHALDVTALKSPDITFFSAWQGDVVAGCVAIRKLSNTEAELKSMRTVAAFRNKGVATQLLTFVIKFAITNGYRTLSLETGTQDYFKAARQLYAKNGFKDCEPFGNYQLDPNSHFMTKPLVNIDISPSSPPKCFNTG</sequence>
<dbReference type="PANTHER" id="PTHR43877">
    <property type="entry name" value="AMINOALKYLPHOSPHONATE N-ACETYLTRANSFERASE-RELATED-RELATED"/>
    <property type="match status" value="1"/>
</dbReference>
<dbReference type="AlphaFoldDB" id="A0AAW7YVU0"/>
<organism evidence="5 7">
    <name type="scientific">Alteromonas stellipolaris</name>
    <dbReference type="NCBI Taxonomy" id="233316"/>
    <lineage>
        <taxon>Bacteria</taxon>
        <taxon>Pseudomonadati</taxon>
        <taxon>Pseudomonadota</taxon>
        <taxon>Gammaproteobacteria</taxon>
        <taxon>Alteromonadales</taxon>
        <taxon>Alteromonadaceae</taxon>
        <taxon>Alteromonas/Salinimonas group</taxon>
        <taxon>Alteromonas</taxon>
    </lineage>
</organism>
<name>A0AAW7YVU0_9ALTE</name>
<dbReference type="Pfam" id="PF00583">
    <property type="entry name" value="Acetyltransf_1"/>
    <property type="match status" value="1"/>
</dbReference>
<dbReference type="PANTHER" id="PTHR43877:SF5">
    <property type="entry name" value="BLL8307 PROTEIN"/>
    <property type="match status" value="1"/>
</dbReference>
<dbReference type="KEGG" id="asq:AVL57_07425"/>